<accession>A0A1R3KU45</accession>
<comment type="caution">
    <text evidence="1">The sequence shown here is derived from an EMBL/GenBank/DDBJ whole genome shotgun (WGS) entry which is preliminary data.</text>
</comment>
<protein>
    <submittedName>
        <fullName evidence="1">Uncharacterized protein</fullName>
    </submittedName>
</protein>
<reference evidence="2" key="1">
    <citation type="submission" date="2013-09" db="EMBL/GenBank/DDBJ databases">
        <title>Corchorus olitorius genome sequencing.</title>
        <authorList>
            <person name="Alam M."/>
            <person name="Haque M.S."/>
            <person name="Islam M.S."/>
            <person name="Emdad E.M."/>
            <person name="Islam M.M."/>
            <person name="Ahmed B."/>
            <person name="Halim A."/>
            <person name="Hossen Q.M.M."/>
            <person name="Hossain M.Z."/>
            <person name="Ahmed R."/>
            <person name="Khan M.M."/>
            <person name="Islam R."/>
            <person name="Rashid M.M."/>
            <person name="Khan S.A."/>
            <person name="Rahman M.S."/>
            <person name="Alam M."/>
            <person name="Yahiya A.S."/>
            <person name="Khan M.S."/>
            <person name="Azam M.S."/>
            <person name="Haque T."/>
            <person name="Lashkar M.Z.H."/>
            <person name="Akhand A.I."/>
            <person name="Morshed G."/>
            <person name="Roy S."/>
            <person name="Uddin K.S."/>
            <person name="Rabeya T."/>
            <person name="Hossain A.S."/>
            <person name="Chowdhury A."/>
            <person name="Snigdha A.R."/>
            <person name="Mortoza M.S."/>
            <person name="Matin S.A."/>
            <person name="Hoque S.M.E."/>
            <person name="Islam M.K."/>
            <person name="Roy D.K."/>
            <person name="Haider R."/>
            <person name="Moosa M.M."/>
            <person name="Elias S.M."/>
            <person name="Hasan A.M."/>
            <person name="Jahan S."/>
            <person name="Shafiuddin M."/>
            <person name="Mahmood N."/>
            <person name="Shommy N.S."/>
        </authorList>
    </citation>
    <scope>NUCLEOTIDE SEQUENCE [LARGE SCALE GENOMIC DNA]</scope>
    <source>
        <strain evidence="2">cv. O-4</strain>
    </source>
</reference>
<evidence type="ECO:0000313" key="2">
    <source>
        <dbReference type="Proteomes" id="UP000187203"/>
    </source>
</evidence>
<gene>
    <name evidence="1" type="ORF">COLO4_04409</name>
</gene>
<proteinExistence type="predicted"/>
<sequence length="55" mass="6162">MDILTYFYSSGMISCCLRLRDYQFLTPGERLGNVLPVASPQESSRFGLLRVGSES</sequence>
<evidence type="ECO:0000313" key="1">
    <source>
        <dbReference type="EMBL" id="OMP10595.1"/>
    </source>
</evidence>
<organism evidence="1 2">
    <name type="scientific">Corchorus olitorius</name>
    <dbReference type="NCBI Taxonomy" id="93759"/>
    <lineage>
        <taxon>Eukaryota</taxon>
        <taxon>Viridiplantae</taxon>
        <taxon>Streptophyta</taxon>
        <taxon>Embryophyta</taxon>
        <taxon>Tracheophyta</taxon>
        <taxon>Spermatophyta</taxon>
        <taxon>Magnoliopsida</taxon>
        <taxon>eudicotyledons</taxon>
        <taxon>Gunneridae</taxon>
        <taxon>Pentapetalae</taxon>
        <taxon>rosids</taxon>
        <taxon>malvids</taxon>
        <taxon>Malvales</taxon>
        <taxon>Malvaceae</taxon>
        <taxon>Grewioideae</taxon>
        <taxon>Apeibeae</taxon>
        <taxon>Corchorus</taxon>
    </lineage>
</organism>
<keyword evidence="2" id="KW-1185">Reference proteome</keyword>
<dbReference type="EMBL" id="AWUE01011471">
    <property type="protein sequence ID" value="OMP10595.1"/>
    <property type="molecule type" value="Genomic_DNA"/>
</dbReference>
<name>A0A1R3KU45_9ROSI</name>
<dbReference type="Proteomes" id="UP000187203">
    <property type="component" value="Unassembled WGS sequence"/>
</dbReference>
<dbReference type="AlphaFoldDB" id="A0A1R3KU45"/>